<dbReference type="PANTHER" id="PTHR35580:SF1">
    <property type="entry name" value="PHYTASE-LIKE DOMAIN-CONTAINING PROTEIN"/>
    <property type="match status" value="1"/>
</dbReference>
<proteinExistence type="predicted"/>
<evidence type="ECO:0000313" key="2">
    <source>
        <dbReference type="Proteomes" id="UP000244929"/>
    </source>
</evidence>
<dbReference type="Pfam" id="PF13585">
    <property type="entry name" value="CHU_C"/>
    <property type="match status" value="1"/>
</dbReference>
<dbReference type="OrthoDB" id="1652165at2"/>
<dbReference type="EMBL" id="CP029186">
    <property type="protein sequence ID" value="AWH83899.1"/>
    <property type="molecule type" value="Genomic_DNA"/>
</dbReference>
<dbReference type="Gene3D" id="2.60.40.10">
    <property type="entry name" value="Immunoglobulins"/>
    <property type="match status" value="2"/>
</dbReference>
<keyword evidence="2" id="KW-1185">Reference proteome</keyword>
<dbReference type="InterPro" id="IPR052918">
    <property type="entry name" value="Motility_Chemotaxis_Reg"/>
</dbReference>
<dbReference type="PANTHER" id="PTHR35580">
    <property type="entry name" value="CELL SURFACE GLYCOPROTEIN (S-LAYER PROTEIN)-LIKE PROTEIN"/>
    <property type="match status" value="1"/>
</dbReference>
<dbReference type="KEGG" id="falb:HYN59_01650"/>
<dbReference type="InterPro" id="IPR026341">
    <property type="entry name" value="T9SS_type_B"/>
</dbReference>
<evidence type="ECO:0000313" key="1">
    <source>
        <dbReference type="EMBL" id="AWH83899.1"/>
    </source>
</evidence>
<accession>A0A2S1QU96</accession>
<dbReference type="Proteomes" id="UP000244929">
    <property type="component" value="Chromosome"/>
</dbReference>
<dbReference type="AlphaFoldDB" id="A0A2S1QU96"/>
<sequence length="906" mass="98231">MGNLFRGTQADEIMSTQVAADGNVYIAGTGRSTNGISTPGAYKEVTDGDGFIAKFDSSGARIWGTYIGGENYDAIFRGKLAGNNFCVQGITTSLTNIGTPNAFNSSYQQSSDLSNYFIINFDVSTQQVIWGTYFTSQITDLFVTPNNEVYFCGDTHATTGISTPDSYMPVKGPYIKSFLIKLNNIGQRIWGTYYGGNMGEQICFLAVDTLGDIYMHGMCNQSTTGIATENAFQSSIPPGTMSTYIVKFRDCASASTVSSNSPLCIGQNIELHAQGGTNYLWTGPNGFTSTEQNPVIPMAAAVNNGTYSCFISGTGCDATVTTDIVVGDTLAPVPSLPALPAISGECSVTVAIIPTAIDNCSGTINAVTADPLQYNTIGTYTLHWNYTDNNGNTATQQQTVTVNPASGPVINTEVSFSQCEGSTTIFDLPSVNPQITTYPGAVFTFYLSNSDALSQTGAINNPQSFSTTSSRDVYALVVLPNGCKAVATIHLIINAKPVLNNAVLAKCFGAGTAEFDLTEAQNIIDPSGILTLSYYASQNDLTTNNAIANSTNFGIAGTVQTIYVKGVNSNGCANTAELQVTASNISEMLLPDHLECADPDGNEIAFDLSEYQDEILTLLPTDTYAFEYYGSYDDAYNGTSNSLPAEYTFSSGSREIFFRVMGTTGCPYIIKLNLNIIDRPVLSMNAEYTFCRGSDITITAGSTYDSYEWSTGSLRPEIVVSQPGDYSLMVGKVTGGVTCYTTKHFTVTASDEPHIEDVIIQDLTDSDNMITVYPDEDTYEYSVDGITYQQSNIFTGLQSGMYTVYVRDTARCGIDSRKVTLLMYPKYFSPNADGKNDYWHIKNSFFSEKMTVFIYDRYGKVLASFNQHTQGWDGTYNGRPMPATDYWFVIERENGTEFKGHFSLLR</sequence>
<dbReference type="NCBIfam" id="TIGR04131">
    <property type="entry name" value="Bac_Flav_CTERM"/>
    <property type="match status" value="1"/>
</dbReference>
<gene>
    <name evidence="1" type="ORF">HYN59_01650</name>
</gene>
<organism evidence="1 2">
    <name type="scientific">Flavobacterium album</name>
    <dbReference type="NCBI Taxonomy" id="2175091"/>
    <lineage>
        <taxon>Bacteria</taxon>
        <taxon>Pseudomonadati</taxon>
        <taxon>Bacteroidota</taxon>
        <taxon>Flavobacteriia</taxon>
        <taxon>Flavobacteriales</taxon>
        <taxon>Flavobacteriaceae</taxon>
        <taxon>Flavobacterium</taxon>
    </lineage>
</organism>
<reference evidence="1 2" key="1">
    <citation type="submission" date="2018-04" db="EMBL/GenBank/DDBJ databases">
        <title>Genome sequencing of Flavobacterium sp. HYN0059.</title>
        <authorList>
            <person name="Yi H."/>
            <person name="Baek C."/>
        </authorList>
    </citation>
    <scope>NUCLEOTIDE SEQUENCE [LARGE SCALE GENOMIC DNA]</scope>
    <source>
        <strain evidence="1 2">HYN0059</strain>
    </source>
</reference>
<dbReference type="InterPro" id="IPR013783">
    <property type="entry name" value="Ig-like_fold"/>
</dbReference>
<protein>
    <recommendedName>
        <fullName evidence="3">Ig-like domain-containing protein</fullName>
    </recommendedName>
</protein>
<name>A0A2S1QU96_9FLAO</name>
<evidence type="ECO:0008006" key="3">
    <source>
        <dbReference type="Google" id="ProtNLM"/>
    </source>
</evidence>